<feature type="region of interest" description="Disordered" evidence="1">
    <location>
        <begin position="683"/>
        <end position="729"/>
    </location>
</feature>
<dbReference type="InterPro" id="IPR036020">
    <property type="entry name" value="WW_dom_sf"/>
</dbReference>
<dbReference type="CDD" id="cd00201">
    <property type="entry name" value="WW"/>
    <property type="match status" value="1"/>
</dbReference>
<dbReference type="PANTHER" id="PTHR21727">
    <property type="entry name" value="PHOSPHORYLATED CTD INTERACTING FACTOR 1"/>
    <property type="match status" value="1"/>
</dbReference>
<dbReference type="Pfam" id="PF12237">
    <property type="entry name" value="PCIF1_WW"/>
    <property type="match status" value="1"/>
</dbReference>
<gene>
    <name evidence="3" type="ORF">XYLVIOL_LOCUS5264</name>
</gene>
<comment type="caution">
    <text evidence="3">The sequence shown here is derived from an EMBL/GenBank/DDBJ whole genome shotgun (WGS) entry which is preliminary data.</text>
</comment>
<keyword evidence="4" id="KW-1185">Reference proteome</keyword>
<accession>A0ABP1NQD1</accession>
<feature type="compositionally biased region" description="Polar residues" evidence="1">
    <location>
        <begin position="11"/>
        <end position="30"/>
    </location>
</feature>
<dbReference type="Proteomes" id="UP001642520">
    <property type="component" value="Unassembled WGS sequence"/>
</dbReference>
<feature type="region of interest" description="Disordered" evidence="1">
    <location>
        <begin position="1"/>
        <end position="40"/>
    </location>
</feature>
<feature type="compositionally biased region" description="Low complexity" evidence="1">
    <location>
        <begin position="703"/>
        <end position="729"/>
    </location>
</feature>
<dbReference type="InterPro" id="IPR001202">
    <property type="entry name" value="WW_dom"/>
</dbReference>
<dbReference type="Pfam" id="PF00397">
    <property type="entry name" value="WW"/>
    <property type="match status" value="1"/>
</dbReference>
<name>A0ABP1NQD1_XYLVO</name>
<dbReference type="InterPro" id="IPR022035">
    <property type="entry name" value="PCIF1_WW"/>
</dbReference>
<evidence type="ECO:0000259" key="2">
    <source>
        <dbReference type="PROSITE" id="PS50020"/>
    </source>
</evidence>
<sequence>MNEVSGGKQDLPNTSTWETLSGQSASSLSTMHHHHQSLQQDTTTAVAQVIVPTPVKLQAPMLNSAQTVPDHCSQLGHMQQSNLITQGTSPGSFPEPELSPELQQQGWKKFWSKRENRPYFWNKLTGESLWVIPPLKPQFDPITDPLGICGVPPVSGNGAIPPGGTLKRRASEDSVVPAVKKFVLAGPWDLEIPTNVVIYERAPSNLPHVHPEAEALRCGLLAKLRQCYQELCHTRESIDAPKDSFNRWLMERKVIDCGSDPLLPSQCFPEISMSMYREIMNDIPIKLVRPKFTGDARKQLSRYAEAAKKMIESRAASSESRKVVKWNAEDTFQWLRRTVGATFDDFQDRLAHLKRQCQPHLTETVKASVEGICLKIYHLSTEYAKKVKDKSNQILKDNGLGNVIPLGGPASTQRKVWCYPVQFSLPTPRLPQVDYLPEREQTMLRFHGDTVCINNMHLAKLEHLYRYNCFDDKKFEMFLPRVWCMLKRYQTYLGINEGQATQMALPVTVFECLQRSFGVTFECFASPLNCYFRQYCSAFADTDSYFGSRGPFLDFRPVSGSFQANPPYCEELMEAMVNHFERLLADSAEPLSFVVFLPEWRDPAPNALIKLESSHFKRKQVVVPAMEHEYRHGFQHILPKGEVNIRAAHGTLVVWLQNAAGTARWGPTEDRVEALLEAWRPGRERERDRQELLSPPRQTHQQIPSTPISVLTSPTTPTVPLQTLSTHPI</sequence>
<evidence type="ECO:0000313" key="3">
    <source>
        <dbReference type="EMBL" id="CAL7941928.1"/>
    </source>
</evidence>
<dbReference type="PROSITE" id="PS50020">
    <property type="entry name" value="WW_DOMAIN_2"/>
    <property type="match status" value="1"/>
</dbReference>
<protein>
    <recommendedName>
        <fullName evidence="2">WW domain-containing protein</fullName>
    </recommendedName>
</protein>
<dbReference type="Gene3D" id="1.20.1270.10">
    <property type="match status" value="1"/>
</dbReference>
<dbReference type="SMART" id="SM00456">
    <property type="entry name" value="WW"/>
    <property type="match status" value="1"/>
</dbReference>
<evidence type="ECO:0000313" key="4">
    <source>
        <dbReference type="Proteomes" id="UP001642520"/>
    </source>
</evidence>
<dbReference type="InterPro" id="IPR039881">
    <property type="entry name" value="PCIF1-like"/>
</dbReference>
<reference evidence="3 4" key="1">
    <citation type="submission" date="2024-08" db="EMBL/GenBank/DDBJ databases">
        <authorList>
            <person name="Will J Nash"/>
            <person name="Angela Man"/>
            <person name="Seanna McTaggart"/>
            <person name="Kendall Baker"/>
            <person name="Tom Barker"/>
            <person name="Leah Catchpole"/>
            <person name="Alex Durrant"/>
            <person name="Karim Gharbi"/>
            <person name="Naomi Irish"/>
            <person name="Gemy Kaithakottil"/>
            <person name="Debby Ku"/>
            <person name="Aaliyah Providence"/>
            <person name="Felix Shaw"/>
            <person name="David Swarbreck"/>
            <person name="Chris Watkins"/>
            <person name="Ann M. McCartney"/>
            <person name="Giulio Formenti"/>
            <person name="Alice Mouton"/>
            <person name="Noel Vella"/>
            <person name="Bjorn M von Reumont"/>
            <person name="Adriana Vella"/>
            <person name="Wilfried Haerty"/>
        </authorList>
    </citation>
    <scope>NUCLEOTIDE SEQUENCE [LARGE SCALE GENOMIC DNA]</scope>
</reference>
<dbReference type="PANTHER" id="PTHR21727:SF0">
    <property type="entry name" value="MRNA (2'-O-METHYLADENOSINE-N(6)-)-METHYLTRANSFERASE"/>
    <property type="match status" value="1"/>
</dbReference>
<dbReference type="Gene3D" id="2.20.70.10">
    <property type="match status" value="1"/>
</dbReference>
<dbReference type="EMBL" id="CAXAJV020001292">
    <property type="protein sequence ID" value="CAL7941928.1"/>
    <property type="molecule type" value="Genomic_DNA"/>
</dbReference>
<evidence type="ECO:0000256" key="1">
    <source>
        <dbReference type="SAM" id="MobiDB-lite"/>
    </source>
</evidence>
<proteinExistence type="predicted"/>
<dbReference type="SUPFAM" id="SSF51045">
    <property type="entry name" value="WW domain"/>
    <property type="match status" value="1"/>
</dbReference>
<dbReference type="InterPro" id="IPR029048">
    <property type="entry name" value="HSP70_C_sf"/>
</dbReference>
<organism evidence="3 4">
    <name type="scientific">Xylocopa violacea</name>
    <name type="common">Violet carpenter bee</name>
    <name type="synonym">Apis violacea</name>
    <dbReference type="NCBI Taxonomy" id="135666"/>
    <lineage>
        <taxon>Eukaryota</taxon>
        <taxon>Metazoa</taxon>
        <taxon>Ecdysozoa</taxon>
        <taxon>Arthropoda</taxon>
        <taxon>Hexapoda</taxon>
        <taxon>Insecta</taxon>
        <taxon>Pterygota</taxon>
        <taxon>Neoptera</taxon>
        <taxon>Endopterygota</taxon>
        <taxon>Hymenoptera</taxon>
        <taxon>Apocrita</taxon>
        <taxon>Aculeata</taxon>
        <taxon>Apoidea</taxon>
        <taxon>Anthophila</taxon>
        <taxon>Apidae</taxon>
        <taxon>Xylocopa</taxon>
        <taxon>Xylocopa</taxon>
    </lineage>
</organism>
<feature type="domain" description="WW" evidence="2">
    <location>
        <begin position="101"/>
        <end position="135"/>
    </location>
</feature>